<dbReference type="GO" id="GO:0046872">
    <property type="term" value="F:metal ion binding"/>
    <property type="evidence" value="ECO:0007669"/>
    <property type="project" value="UniProtKB-KW"/>
</dbReference>
<dbReference type="InterPro" id="IPR036264">
    <property type="entry name" value="Bact_exopeptidase_dim_dom"/>
</dbReference>
<keyword evidence="2" id="KW-0378">Hydrolase</keyword>
<evidence type="ECO:0000256" key="2">
    <source>
        <dbReference type="ARBA" id="ARBA00022801"/>
    </source>
</evidence>
<dbReference type="RefSeq" id="WP_200596136.1">
    <property type="nucleotide sequence ID" value="NZ_JAEPBG010000013.1"/>
</dbReference>
<keyword evidence="3" id="KW-0464">Manganese</keyword>
<dbReference type="EMBL" id="JAEPBG010000013">
    <property type="protein sequence ID" value="MBK4737667.1"/>
    <property type="molecule type" value="Genomic_DNA"/>
</dbReference>
<name>A0A934W7N8_9BURK</name>
<feature type="domain" description="Peptidase M20 dimerisation" evidence="5">
    <location>
        <begin position="234"/>
        <end position="326"/>
    </location>
</feature>
<dbReference type="PANTHER" id="PTHR11014">
    <property type="entry name" value="PEPTIDASE M20 FAMILY MEMBER"/>
    <property type="match status" value="1"/>
</dbReference>
<dbReference type="FunFam" id="3.30.70.360:FF:000014">
    <property type="entry name" value="N-acyl-L-amino acid amidohydrolase"/>
    <property type="match status" value="1"/>
</dbReference>
<evidence type="ECO:0000313" key="6">
    <source>
        <dbReference type="EMBL" id="MBK4737667.1"/>
    </source>
</evidence>
<evidence type="ECO:0000259" key="5">
    <source>
        <dbReference type="Pfam" id="PF07687"/>
    </source>
</evidence>
<reference evidence="6" key="1">
    <citation type="submission" date="2021-01" db="EMBL/GenBank/DDBJ databases">
        <title>Genome sequence of strain Noviherbaspirillum sp. DKR-6.</title>
        <authorList>
            <person name="Chaudhary D.K."/>
        </authorList>
    </citation>
    <scope>NUCLEOTIDE SEQUENCE</scope>
    <source>
        <strain evidence="6">DKR-6</strain>
    </source>
</reference>
<comment type="cofactor">
    <cofactor evidence="3">
        <name>Mn(2+)</name>
        <dbReference type="ChEBI" id="CHEBI:29035"/>
    </cofactor>
    <text evidence="3">The Mn(2+) ion enhances activity.</text>
</comment>
<dbReference type="PANTHER" id="PTHR11014:SF63">
    <property type="entry name" value="METALLOPEPTIDASE, PUTATIVE (AFU_ORTHOLOGUE AFUA_6G09600)-RELATED"/>
    <property type="match status" value="1"/>
</dbReference>
<evidence type="ECO:0000256" key="3">
    <source>
        <dbReference type="PIRSR" id="PIRSR005962-1"/>
    </source>
</evidence>
<dbReference type="InterPro" id="IPR002933">
    <property type="entry name" value="Peptidase_M20"/>
</dbReference>
<feature type="signal peptide" evidence="4">
    <location>
        <begin position="1"/>
        <end position="24"/>
    </location>
</feature>
<dbReference type="SUPFAM" id="SSF55031">
    <property type="entry name" value="Bacterial exopeptidase dimerisation domain"/>
    <property type="match status" value="1"/>
</dbReference>
<dbReference type="AlphaFoldDB" id="A0A934W7N8"/>
<accession>A0A934W7N8</accession>
<dbReference type="PIRSF" id="PIRSF005962">
    <property type="entry name" value="Pept_M20D_amidohydro"/>
    <property type="match status" value="1"/>
</dbReference>
<keyword evidence="3" id="KW-0479">Metal-binding</keyword>
<dbReference type="SUPFAM" id="SSF53187">
    <property type="entry name" value="Zn-dependent exopeptidases"/>
    <property type="match status" value="1"/>
</dbReference>
<keyword evidence="7" id="KW-1185">Reference proteome</keyword>
<organism evidence="6 7">
    <name type="scientific">Noviherbaspirillum pedocola</name>
    <dbReference type="NCBI Taxonomy" id="2801341"/>
    <lineage>
        <taxon>Bacteria</taxon>
        <taxon>Pseudomonadati</taxon>
        <taxon>Pseudomonadota</taxon>
        <taxon>Betaproteobacteria</taxon>
        <taxon>Burkholderiales</taxon>
        <taxon>Oxalobacteraceae</taxon>
        <taxon>Noviherbaspirillum</taxon>
    </lineage>
</organism>
<dbReference type="Pfam" id="PF07687">
    <property type="entry name" value="M20_dimer"/>
    <property type="match status" value="1"/>
</dbReference>
<feature type="binding site" evidence="3">
    <location>
        <position position="175"/>
    </location>
    <ligand>
        <name>Mn(2+)</name>
        <dbReference type="ChEBI" id="CHEBI:29035"/>
        <label>2</label>
    </ligand>
</feature>
<dbReference type="Gene3D" id="3.40.630.10">
    <property type="entry name" value="Zn peptidases"/>
    <property type="match status" value="1"/>
</dbReference>
<sequence>MMNSKSLLLMPAFLLATLATTAHAIDSPVLADIQARVGAMETKMIGWRRDIHQHPELSNQEHRTAALVAEHLRRLGLEVRTNVGGTGIVGVLRGAHPGKVVALRADMDALPVKELVDLPFASRAKGKHMGREVDVMHACGHDGHTAILMATAEVLSGMKDRIHGTVKFIFQPAEEGPSEASQHEGEHIGALAMVDAGVLDNPRVDAVFGLHLMPGFPVGTVAYRPGPILASGDSFSIKVSGKQTHGGFPWNGIDPIVSAAQIVMGMQTIVSRQLDLSREPAVLSIGAIRGGNRENIIPDSVEMLGTVRTFDDGMRADTLERMRTTAESIARASGASAEVRFQQPGYAPTINDEALTAQMLPTLKRVTDGKAVLAPKLSASEDFSEYQKKVPGMFFFLGATGPGRNPATAAPNHSPKFEIDEAALAVGARTMTALALDYLGRD</sequence>
<feature type="binding site" evidence="3">
    <location>
        <position position="139"/>
    </location>
    <ligand>
        <name>Mn(2+)</name>
        <dbReference type="ChEBI" id="CHEBI:29035"/>
        <label>2</label>
    </ligand>
</feature>
<dbReference type="InterPro" id="IPR011650">
    <property type="entry name" value="Peptidase_M20_dimer"/>
</dbReference>
<feature type="binding site" evidence="3">
    <location>
        <position position="211"/>
    </location>
    <ligand>
        <name>Mn(2+)</name>
        <dbReference type="ChEBI" id="CHEBI:29035"/>
        <label>2</label>
    </ligand>
</feature>
<comment type="similarity">
    <text evidence="1">Belongs to the peptidase M20 family.</text>
</comment>
<dbReference type="Proteomes" id="UP000622890">
    <property type="component" value="Unassembled WGS sequence"/>
</dbReference>
<evidence type="ECO:0000256" key="4">
    <source>
        <dbReference type="SAM" id="SignalP"/>
    </source>
</evidence>
<dbReference type="InterPro" id="IPR017439">
    <property type="entry name" value="Amidohydrolase"/>
</dbReference>
<feature type="binding site" evidence="3">
    <location>
        <position position="141"/>
    </location>
    <ligand>
        <name>Mn(2+)</name>
        <dbReference type="ChEBI" id="CHEBI:29035"/>
        <label>2</label>
    </ligand>
</feature>
<evidence type="ECO:0000313" key="7">
    <source>
        <dbReference type="Proteomes" id="UP000622890"/>
    </source>
</evidence>
<protein>
    <submittedName>
        <fullName evidence="6">Amidohydrolase</fullName>
    </submittedName>
</protein>
<dbReference type="Gene3D" id="3.30.70.360">
    <property type="match status" value="1"/>
</dbReference>
<evidence type="ECO:0000256" key="1">
    <source>
        <dbReference type="ARBA" id="ARBA00006153"/>
    </source>
</evidence>
<dbReference type="GO" id="GO:0016787">
    <property type="term" value="F:hydrolase activity"/>
    <property type="evidence" value="ECO:0007669"/>
    <property type="project" value="UniProtKB-KW"/>
</dbReference>
<comment type="caution">
    <text evidence="6">The sequence shown here is derived from an EMBL/GenBank/DDBJ whole genome shotgun (WGS) entry which is preliminary data.</text>
</comment>
<dbReference type="Pfam" id="PF01546">
    <property type="entry name" value="Peptidase_M20"/>
    <property type="match status" value="1"/>
</dbReference>
<dbReference type="NCBIfam" id="TIGR01891">
    <property type="entry name" value="amidohydrolases"/>
    <property type="match status" value="1"/>
</dbReference>
<gene>
    <name evidence="6" type="ORF">JJB74_23855</name>
</gene>
<feature type="binding site" evidence="3">
    <location>
        <position position="413"/>
    </location>
    <ligand>
        <name>Mn(2+)</name>
        <dbReference type="ChEBI" id="CHEBI:29035"/>
        <label>2</label>
    </ligand>
</feature>
<feature type="chain" id="PRO_5037427130" evidence="4">
    <location>
        <begin position="25"/>
        <end position="442"/>
    </location>
</feature>
<proteinExistence type="inferred from homology"/>
<keyword evidence="4" id="KW-0732">Signal</keyword>